<evidence type="ECO:0000256" key="1">
    <source>
        <dbReference type="ARBA" id="ARBA00022741"/>
    </source>
</evidence>
<gene>
    <name evidence="5" type="ORF">CUC53_14280</name>
</gene>
<evidence type="ECO:0000256" key="3">
    <source>
        <dbReference type="ARBA" id="ARBA00022840"/>
    </source>
</evidence>
<dbReference type="Gene3D" id="2.40.100.10">
    <property type="entry name" value="Cyclophilin-like"/>
    <property type="match status" value="1"/>
</dbReference>
<dbReference type="InterPro" id="IPR029000">
    <property type="entry name" value="Cyclophilin-like_dom_sf"/>
</dbReference>
<evidence type="ECO:0000259" key="4">
    <source>
        <dbReference type="SMART" id="SM00797"/>
    </source>
</evidence>
<accession>A0A2H9U2J4</accession>
<dbReference type="InterPro" id="IPR003778">
    <property type="entry name" value="CT_A_B"/>
</dbReference>
<dbReference type="PANTHER" id="PTHR43309">
    <property type="entry name" value="5-OXOPROLINASE SUBUNIT C"/>
    <property type="match status" value="1"/>
</dbReference>
<dbReference type="SMART" id="SM00797">
    <property type="entry name" value="AHS2"/>
    <property type="match status" value="1"/>
</dbReference>
<feature type="non-terminal residue" evidence="5">
    <location>
        <position position="1"/>
    </location>
</feature>
<dbReference type="EMBL" id="PGGC01000131">
    <property type="protein sequence ID" value="PJG58188.1"/>
    <property type="molecule type" value="Genomic_DNA"/>
</dbReference>
<keyword evidence="6" id="KW-1185">Reference proteome</keyword>
<dbReference type="GO" id="GO:0005524">
    <property type="term" value="F:ATP binding"/>
    <property type="evidence" value="ECO:0007669"/>
    <property type="project" value="UniProtKB-KW"/>
</dbReference>
<dbReference type="InterPro" id="IPR052708">
    <property type="entry name" value="PxpC"/>
</dbReference>
<organism evidence="5 6">
    <name type="scientific">Aeromonas cavernicola</name>
    <dbReference type="NCBI Taxonomy" id="1006623"/>
    <lineage>
        <taxon>Bacteria</taxon>
        <taxon>Pseudomonadati</taxon>
        <taxon>Pseudomonadota</taxon>
        <taxon>Gammaproteobacteria</taxon>
        <taxon>Aeromonadales</taxon>
        <taxon>Aeromonadaceae</taxon>
        <taxon>Aeromonas</taxon>
    </lineage>
</organism>
<dbReference type="GO" id="GO:0016787">
    <property type="term" value="F:hydrolase activity"/>
    <property type="evidence" value="ECO:0007669"/>
    <property type="project" value="UniProtKB-KW"/>
</dbReference>
<evidence type="ECO:0000313" key="5">
    <source>
        <dbReference type="EMBL" id="PJG58188.1"/>
    </source>
</evidence>
<feature type="domain" description="Carboxyltransferase" evidence="4">
    <location>
        <begin position="1"/>
        <end position="132"/>
    </location>
</feature>
<keyword evidence="3" id="KW-0067">ATP-binding</keyword>
<evidence type="ECO:0000313" key="6">
    <source>
        <dbReference type="Proteomes" id="UP000235861"/>
    </source>
</evidence>
<sequence length="146" mass="16089">LRHWHPQIRILPGPELAQCDEASQTAFWQQPWRVSPQSDRMGYRLQGPTLQLRHPLSLLSHGVLPGLIQLPPSGAPIILLADAQTTGGYPRIGCVIDADLWLLAQARPGSVLQCVPCTVAQAHAARRLRQAQAYRFAYALAMADRA</sequence>
<protein>
    <submittedName>
        <fullName evidence="5">Allophanate hydrolase</fullName>
    </submittedName>
</protein>
<dbReference type="Pfam" id="PF02626">
    <property type="entry name" value="CT_A_B"/>
    <property type="match status" value="1"/>
</dbReference>
<evidence type="ECO:0000256" key="2">
    <source>
        <dbReference type="ARBA" id="ARBA00022801"/>
    </source>
</evidence>
<proteinExistence type="predicted"/>
<name>A0A2H9U2J4_9GAMM</name>
<dbReference type="PANTHER" id="PTHR43309:SF3">
    <property type="entry name" value="5-OXOPROLINASE SUBUNIT C"/>
    <property type="match status" value="1"/>
</dbReference>
<dbReference type="AlphaFoldDB" id="A0A2H9U2J4"/>
<keyword evidence="2 5" id="KW-0378">Hydrolase</keyword>
<comment type="caution">
    <text evidence="5">The sequence shown here is derived from an EMBL/GenBank/DDBJ whole genome shotgun (WGS) entry which is preliminary data.</text>
</comment>
<keyword evidence="1" id="KW-0547">Nucleotide-binding</keyword>
<dbReference type="Proteomes" id="UP000235861">
    <property type="component" value="Unassembled WGS sequence"/>
</dbReference>
<reference evidence="5 6" key="1">
    <citation type="submission" date="2017-11" db="EMBL/GenBank/DDBJ databases">
        <title>Draft genome sequence of environmental isolate Aeromonas cavernicola sp. nov. MDC 2508.</title>
        <authorList>
            <person name="Colston S.M."/>
            <person name="Navarro A."/>
            <person name="Martinez-Murcia A.J."/>
            <person name="Graf J."/>
        </authorList>
    </citation>
    <scope>NUCLEOTIDE SEQUENCE [LARGE SCALE GENOMIC DNA]</scope>
    <source>
        <strain evidence="5 6">MDC 2508</strain>
    </source>
</reference>
<dbReference type="SUPFAM" id="SSF50891">
    <property type="entry name" value="Cyclophilin-like"/>
    <property type="match status" value="1"/>
</dbReference>